<dbReference type="EMBL" id="BARU01011236">
    <property type="protein sequence ID" value="GAH42851.1"/>
    <property type="molecule type" value="Genomic_DNA"/>
</dbReference>
<organism evidence="1">
    <name type="scientific">marine sediment metagenome</name>
    <dbReference type="NCBI Taxonomy" id="412755"/>
    <lineage>
        <taxon>unclassified sequences</taxon>
        <taxon>metagenomes</taxon>
        <taxon>ecological metagenomes</taxon>
    </lineage>
</organism>
<name>X1FB32_9ZZZZ</name>
<comment type="caution">
    <text evidence="1">The sequence shown here is derived from an EMBL/GenBank/DDBJ whole genome shotgun (WGS) entry which is preliminary data.</text>
</comment>
<reference evidence="1" key="1">
    <citation type="journal article" date="2014" name="Front. Microbiol.">
        <title>High frequency of phylogenetically diverse reductive dehalogenase-homologous genes in deep subseafloor sedimentary metagenomes.</title>
        <authorList>
            <person name="Kawai M."/>
            <person name="Futagami T."/>
            <person name="Toyoda A."/>
            <person name="Takaki Y."/>
            <person name="Nishi S."/>
            <person name="Hori S."/>
            <person name="Arai W."/>
            <person name="Tsubouchi T."/>
            <person name="Morono Y."/>
            <person name="Uchiyama I."/>
            <person name="Ito T."/>
            <person name="Fujiyama A."/>
            <person name="Inagaki F."/>
            <person name="Takami H."/>
        </authorList>
    </citation>
    <scope>NUCLEOTIDE SEQUENCE</scope>
    <source>
        <strain evidence="1">Expedition CK06-06</strain>
    </source>
</reference>
<gene>
    <name evidence="1" type="ORF">S03H2_21166</name>
</gene>
<dbReference type="AlphaFoldDB" id="X1FB32"/>
<proteinExistence type="predicted"/>
<sequence length="42" mass="4896">MIGVKKVSKEFLVAKENFVTIVGYIKEKDIQLERKIKNKNDT</sequence>
<protein>
    <submittedName>
        <fullName evidence="1">Uncharacterized protein</fullName>
    </submittedName>
</protein>
<accession>X1FB32</accession>
<evidence type="ECO:0000313" key="1">
    <source>
        <dbReference type="EMBL" id="GAH42851.1"/>
    </source>
</evidence>